<accession>A0A5E4MKX1</accession>
<keyword evidence="2" id="KW-1185">Reference proteome</keyword>
<dbReference type="AlphaFoldDB" id="A0A5E4MKX1"/>
<dbReference type="Proteomes" id="UP000325440">
    <property type="component" value="Unassembled WGS sequence"/>
</dbReference>
<dbReference type="EMBL" id="CABPRJ010000503">
    <property type="protein sequence ID" value="VVC30026.1"/>
    <property type="molecule type" value="Genomic_DNA"/>
</dbReference>
<sequence length="100" mass="11300">MLQTHIRNAGDELMNNKTRAHIGLVGGSTSRHKMTLIRHVGNGVRECSVGITITLNHVVRMYIDKRLYYVYTVPLWGSNSEHGPPTVDISHQIIDRRPVV</sequence>
<reference evidence="1 2" key="1">
    <citation type="submission" date="2019-08" db="EMBL/GenBank/DDBJ databases">
        <authorList>
            <person name="Alioto T."/>
            <person name="Alioto T."/>
            <person name="Gomez Garrido J."/>
        </authorList>
    </citation>
    <scope>NUCLEOTIDE SEQUENCE [LARGE SCALE GENOMIC DNA]</scope>
</reference>
<evidence type="ECO:0000313" key="2">
    <source>
        <dbReference type="Proteomes" id="UP000325440"/>
    </source>
</evidence>
<proteinExistence type="predicted"/>
<organism evidence="1 2">
    <name type="scientific">Cinara cedri</name>
    <dbReference type="NCBI Taxonomy" id="506608"/>
    <lineage>
        <taxon>Eukaryota</taxon>
        <taxon>Metazoa</taxon>
        <taxon>Ecdysozoa</taxon>
        <taxon>Arthropoda</taxon>
        <taxon>Hexapoda</taxon>
        <taxon>Insecta</taxon>
        <taxon>Pterygota</taxon>
        <taxon>Neoptera</taxon>
        <taxon>Paraneoptera</taxon>
        <taxon>Hemiptera</taxon>
        <taxon>Sternorrhyncha</taxon>
        <taxon>Aphidomorpha</taxon>
        <taxon>Aphidoidea</taxon>
        <taxon>Aphididae</taxon>
        <taxon>Lachninae</taxon>
        <taxon>Cinara</taxon>
    </lineage>
</organism>
<evidence type="ECO:0000313" key="1">
    <source>
        <dbReference type="EMBL" id="VVC30026.1"/>
    </source>
</evidence>
<gene>
    <name evidence="1" type="ORF">CINCED_3A019127</name>
</gene>
<protein>
    <submittedName>
        <fullName evidence="1">Uncharacterized protein</fullName>
    </submittedName>
</protein>
<name>A0A5E4MKX1_9HEMI</name>